<dbReference type="Pfam" id="PF02005">
    <property type="entry name" value="TRM"/>
    <property type="match status" value="1"/>
</dbReference>
<keyword evidence="1 8" id="KW-0820">tRNA-binding</keyword>
<dbReference type="STRING" id="1580092.NADRNF5_0486"/>
<dbReference type="AlphaFoldDB" id="A0A0D5C190"/>
<proteinExistence type="inferred from homology"/>
<sequence>MCLKAQVLNRYTIRKNEKQLEFPDETFQEIVEGKTKLLVPKKSITDKVPPKKPAFFNPKAKVNRDFSIIAYAAFLKNFQGPKIFLEGLSGIGARGLRVGKELEVEKIVINDLNPSALKMAEYSANLNNLKNIEFSEKEVCRFLSRYSKKGNRGSIVDIDPFGSPAAFFDCGIRATMHGGILSTAATDLQVLNGLFQSACKRKYGGIPVRTEYGNEIAIRLILGCLRVVAGRLGVEIIPLFVESEMHYYRTYVKVLNRPDQKENLGYILHCKKCGHRKISLDQQKECDLCNQEISIAGPLWIGKIFDREFIQNMVLEVPNLEIDKNCEKTLGKCLGESDMPVTYFTLDEVASKMKSSPPKLENAILNLQKNNFQASSTSFSPTGFRTNASINEIIKIFQSIQ</sequence>
<evidence type="ECO:0000256" key="7">
    <source>
        <dbReference type="ARBA" id="ARBA00039099"/>
    </source>
</evidence>
<evidence type="ECO:0000256" key="3">
    <source>
        <dbReference type="ARBA" id="ARBA00022679"/>
    </source>
</evidence>
<evidence type="ECO:0000256" key="4">
    <source>
        <dbReference type="ARBA" id="ARBA00022691"/>
    </source>
</evidence>
<keyword evidence="2 8" id="KW-0489">Methyltransferase</keyword>
<keyword evidence="4 8" id="KW-0949">S-adenosyl-L-methionine</keyword>
<reference evidence="10" key="1">
    <citation type="submission" date="2015-03" db="EMBL/GenBank/DDBJ databases">
        <title>Characterization of two novel Thaumarchaeota isolated from the Northern Adriatic Sea.</title>
        <authorList>
            <person name="Bayer B."/>
            <person name="Vojvoda J."/>
            <person name="Offre P."/>
            <person name="Srivastava A."/>
            <person name="Elisabeth N."/>
            <person name="Garcia J.A.L."/>
            <person name="Schleper C."/>
            <person name="Herndl G.J."/>
        </authorList>
    </citation>
    <scope>NUCLEOTIDE SEQUENCE [LARGE SCALE GENOMIC DNA]</scope>
    <source>
        <strain evidence="10">NF5</strain>
    </source>
</reference>
<dbReference type="HOGENOM" id="CLU_010862_5_1_2"/>
<dbReference type="PANTHER" id="PTHR10631">
    <property type="entry name" value="N 2 ,N 2 -DIMETHYLGUANOSINE TRNA METHYLTRANSFERASE"/>
    <property type="match status" value="1"/>
</dbReference>
<dbReference type="InterPro" id="IPR002905">
    <property type="entry name" value="Trm1"/>
</dbReference>
<keyword evidence="10" id="KW-1185">Reference proteome</keyword>
<dbReference type="SUPFAM" id="SSF53335">
    <property type="entry name" value="S-adenosyl-L-methionine-dependent methyltransferases"/>
    <property type="match status" value="1"/>
</dbReference>
<dbReference type="GO" id="GO:0002940">
    <property type="term" value="P:tRNA N2-guanine methylation"/>
    <property type="evidence" value="ECO:0007669"/>
    <property type="project" value="TreeGrafter"/>
</dbReference>
<evidence type="ECO:0000313" key="9">
    <source>
        <dbReference type="EMBL" id="AJW70182.1"/>
    </source>
</evidence>
<dbReference type="EMBL" id="CP011070">
    <property type="protein sequence ID" value="AJW70182.1"/>
    <property type="molecule type" value="Genomic_DNA"/>
</dbReference>
<organism evidence="9 10">
    <name type="scientific">Nitrosopumilus adriaticus</name>
    <dbReference type="NCBI Taxonomy" id="1580092"/>
    <lineage>
        <taxon>Archaea</taxon>
        <taxon>Nitrososphaerota</taxon>
        <taxon>Nitrososphaeria</taxon>
        <taxon>Nitrosopumilales</taxon>
        <taxon>Nitrosopumilaceae</taxon>
        <taxon>Nitrosopumilus</taxon>
    </lineage>
</organism>
<evidence type="ECO:0000256" key="6">
    <source>
        <dbReference type="ARBA" id="ARBA00022884"/>
    </source>
</evidence>
<name>A0A0D5C190_9ARCH</name>
<evidence type="ECO:0000256" key="5">
    <source>
        <dbReference type="ARBA" id="ARBA00022694"/>
    </source>
</evidence>
<dbReference type="EC" id="2.1.1.216" evidence="7"/>
<reference evidence="9 10" key="2">
    <citation type="journal article" date="2016" name="ISME J.">
        <title>Physiological and genomic characterization of two novel marine thaumarchaeal strains indicates niche differentiation.</title>
        <authorList>
            <person name="Bayer B."/>
            <person name="Vojvoda J."/>
            <person name="Offre P."/>
            <person name="Alves R.J."/>
            <person name="Elisabeth N.H."/>
            <person name="Garcia J.A."/>
            <person name="Volland J.M."/>
            <person name="Srivastava A."/>
            <person name="Schleper C."/>
            <person name="Herndl G.J."/>
        </authorList>
    </citation>
    <scope>NUCLEOTIDE SEQUENCE [LARGE SCALE GENOMIC DNA]</scope>
    <source>
        <strain evidence="9 10">NF5</strain>
    </source>
</reference>
<dbReference type="GO" id="GO:0160104">
    <property type="term" value="F:tRNA (guanine(26)-N2)-dimethyltransferase activity"/>
    <property type="evidence" value="ECO:0007669"/>
    <property type="project" value="UniProtKB-EC"/>
</dbReference>
<dbReference type="PROSITE" id="PS51626">
    <property type="entry name" value="SAM_MT_TRM1"/>
    <property type="match status" value="1"/>
</dbReference>
<evidence type="ECO:0000256" key="1">
    <source>
        <dbReference type="ARBA" id="ARBA00022555"/>
    </source>
</evidence>
<comment type="similarity">
    <text evidence="8">Belongs to the class I-like SAM-binding methyltransferase superfamily. Trm1 family.</text>
</comment>
<dbReference type="Gene3D" id="3.30.56.70">
    <property type="entry name" value="N2,N2-dimethylguanosine tRNA methyltransferase, C-terminal domain"/>
    <property type="match status" value="1"/>
</dbReference>
<dbReference type="Gene3D" id="3.40.50.150">
    <property type="entry name" value="Vaccinia Virus protein VP39"/>
    <property type="match status" value="1"/>
</dbReference>
<accession>A0A0D5C190</accession>
<protein>
    <recommendedName>
        <fullName evidence="7">tRNA (guanine(26)-N(2))-dimethyltransferase</fullName>
        <ecNumber evidence="7">2.1.1.216</ecNumber>
    </recommendedName>
</protein>
<evidence type="ECO:0000256" key="8">
    <source>
        <dbReference type="PROSITE-ProRule" id="PRU00958"/>
    </source>
</evidence>
<dbReference type="KEGG" id="nin:NADRNF5_0486"/>
<dbReference type="InterPro" id="IPR029063">
    <property type="entry name" value="SAM-dependent_MTases_sf"/>
</dbReference>
<keyword evidence="5 8" id="KW-0819">tRNA processing</keyword>
<keyword evidence="6 8" id="KW-0694">RNA-binding</keyword>
<evidence type="ECO:0000256" key="2">
    <source>
        <dbReference type="ARBA" id="ARBA00022603"/>
    </source>
</evidence>
<dbReference type="GO" id="GO:0000049">
    <property type="term" value="F:tRNA binding"/>
    <property type="evidence" value="ECO:0007669"/>
    <property type="project" value="UniProtKB-UniRule"/>
</dbReference>
<dbReference type="Proteomes" id="UP000032408">
    <property type="component" value="Chromosome"/>
</dbReference>
<dbReference type="PANTHER" id="PTHR10631:SF3">
    <property type="entry name" value="TRNA (GUANINE(26)-N(2))-DIMETHYLTRANSFERASE"/>
    <property type="match status" value="1"/>
</dbReference>
<evidence type="ECO:0000313" key="10">
    <source>
        <dbReference type="Proteomes" id="UP000032408"/>
    </source>
</evidence>
<keyword evidence="3 8" id="KW-0808">Transferase</keyword>
<dbReference type="InterPro" id="IPR042296">
    <property type="entry name" value="tRNA_met_Trm1_C"/>
</dbReference>
<dbReference type="FunFam" id="3.40.50.150:FF:000272">
    <property type="entry name" value="tRNA (guanine(26)-N(2))-dimethyltransferase"/>
    <property type="match status" value="1"/>
</dbReference>
<gene>
    <name evidence="9" type="ORF">NADRNF5_0486</name>
</gene>